<dbReference type="OrthoDB" id="688758at2759"/>
<dbReference type="PANTHER" id="PTHR31072">
    <property type="entry name" value="TRANSCRIPTION FACTOR TCP4-RELATED"/>
    <property type="match status" value="1"/>
</dbReference>
<dbReference type="PANTHER" id="PTHR31072:SF93">
    <property type="entry name" value="TRANSCRIPTION FACTOR TCP24"/>
    <property type="match status" value="1"/>
</dbReference>
<keyword evidence="4" id="KW-0238">DNA-binding</keyword>
<keyword evidence="5" id="KW-0804">Transcription</keyword>
<dbReference type="GO" id="GO:0043565">
    <property type="term" value="F:sequence-specific DNA binding"/>
    <property type="evidence" value="ECO:0007669"/>
    <property type="project" value="TreeGrafter"/>
</dbReference>
<feature type="compositionally biased region" description="Basic and acidic residues" evidence="7">
    <location>
        <begin position="369"/>
        <end position="383"/>
    </location>
</feature>
<dbReference type="GO" id="GO:0003700">
    <property type="term" value="F:DNA-binding transcription factor activity"/>
    <property type="evidence" value="ECO:0007669"/>
    <property type="project" value="InterPro"/>
</dbReference>
<feature type="compositionally biased region" description="Basic and acidic residues" evidence="7">
    <location>
        <begin position="182"/>
        <end position="203"/>
    </location>
</feature>
<dbReference type="InterPro" id="IPR017888">
    <property type="entry name" value="CYC/TB1_R_domain"/>
</dbReference>
<protein>
    <recommendedName>
        <fullName evidence="12">TCP domain-containing protein</fullName>
    </recommendedName>
</protein>
<sequence>MEVDEFQKHVSKFQRVSSNGSTTTTDNSSNPQKIAADRRNLEQQNRVDDGGVARLCGWPLSRIVRVSRASGGKDRHSKVLTSKGLRDRRVRLSVNTAIQFYDLQDRLGFDQPSKAVEWLLKAASGSIDELPSLDPPFAGAISVYGEKEPLQNGDDNVSQAKSPACSSTSETSKGSGLSLSRSENRIKARERAREMATKKEKEKEIDSARVTVLNQVNTLPENSSFTDLLTGGINTTAITSRSPMDYFFNTGDNNHHHQHQHHLSLLQNSFIPAVTTTTGGGVTGGGETYNLNFAMTSSSSTVAPGGFSRGTLQSNLPSSIFPHHQHFPRFQSSSIDGSTSTNLPFFIVPNTAVDHYQATGGYYGGEGDGGDRRSDHLKDKSKN</sequence>
<evidence type="ECO:0000259" key="8">
    <source>
        <dbReference type="PROSITE" id="PS51369"/>
    </source>
</evidence>
<feature type="domain" description="TCP" evidence="8">
    <location>
        <begin position="72"/>
        <end position="130"/>
    </location>
</feature>
<keyword evidence="11" id="KW-1185">Reference proteome</keyword>
<evidence type="ECO:0000313" key="11">
    <source>
        <dbReference type="Proteomes" id="UP000326396"/>
    </source>
</evidence>
<feature type="compositionally biased region" description="Polar residues" evidence="7">
    <location>
        <begin position="153"/>
        <end position="181"/>
    </location>
</feature>
<feature type="region of interest" description="Disordered" evidence="7">
    <location>
        <begin position="362"/>
        <end position="383"/>
    </location>
</feature>
<evidence type="ECO:0008006" key="12">
    <source>
        <dbReference type="Google" id="ProtNLM"/>
    </source>
</evidence>
<feature type="compositionally biased region" description="Low complexity" evidence="7">
    <location>
        <begin position="17"/>
        <end position="30"/>
    </location>
</feature>
<feature type="domain" description="R" evidence="9">
    <location>
        <begin position="182"/>
        <end position="201"/>
    </location>
</feature>
<comment type="caution">
    <text evidence="10">The sequence shown here is derived from an EMBL/GenBank/DDBJ whole genome shotgun (WGS) entry which is preliminary data.</text>
</comment>
<evidence type="ECO:0000259" key="9">
    <source>
        <dbReference type="PROSITE" id="PS51370"/>
    </source>
</evidence>
<dbReference type="Proteomes" id="UP000326396">
    <property type="component" value="Linkage Group LG18"/>
</dbReference>
<evidence type="ECO:0000256" key="1">
    <source>
        <dbReference type="ARBA" id="ARBA00004123"/>
    </source>
</evidence>
<dbReference type="PROSITE" id="PS51369">
    <property type="entry name" value="TCP"/>
    <property type="match status" value="1"/>
</dbReference>
<dbReference type="PROSITE" id="PS51370">
    <property type="entry name" value="R"/>
    <property type="match status" value="1"/>
</dbReference>
<feature type="region of interest" description="Disordered" evidence="7">
    <location>
        <begin position="148"/>
        <end position="203"/>
    </location>
</feature>
<evidence type="ECO:0000256" key="2">
    <source>
        <dbReference type="ARBA" id="ARBA00022473"/>
    </source>
</evidence>
<keyword evidence="3" id="KW-0805">Transcription regulation</keyword>
<organism evidence="10 11">
    <name type="scientific">Mikania micrantha</name>
    <name type="common">bitter vine</name>
    <dbReference type="NCBI Taxonomy" id="192012"/>
    <lineage>
        <taxon>Eukaryota</taxon>
        <taxon>Viridiplantae</taxon>
        <taxon>Streptophyta</taxon>
        <taxon>Embryophyta</taxon>
        <taxon>Tracheophyta</taxon>
        <taxon>Spermatophyta</taxon>
        <taxon>Magnoliopsida</taxon>
        <taxon>eudicotyledons</taxon>
        <taxon>Gunneridae</taxon>
        <taxon>Pentapetalae</taxon>
        <taxon>asterids</taxon>
        <taxon>campanulids</taxon>
        <taxon>Asterales</taxon>
        <taxon>Asteraceae</taxon>
        <taxon>Asteroideae</taxon>
        <taxon>Heliantheae alliance</taxon>
        <taxon>Eupatorieae</taxon>
        <taxon>Mikania</taxon>
    </lineage>
</organism>
<dbReference type="AlphaFoldDB" id="A0A5N6NNF3"/>
<dbReference type="GO" id="GO:2000032">
    <property type="term" value="P:regulation of secondary shoot formation"/>
    <property type="evidence" value="ECO:0007669"/>
    <property type="project" value="TreeGrafter"/>
</dbReference>
<evidence type="ECO:0000256" key="7">
    <source>
        <dbReference type="SAM" id="MobiDB-lite"/>
    </source>
</evidence>
<comment type="subcellular location">
    <subcellularLocation>
        <location evidence="1">Nucleus</location>
    </subcellularLocation>
</comment>
<dbReference type="Pfam" id="PF03634">
    <property type="entry name" value="TCP"/>
    <property type="match status" value="1"/>
</dbReference>
<feature type="region of interest" description="Disordered" evidence="7">
    <location>
        <begin position="1"/>
        <end position="40"/>
    </location>
</feature>
<evidence type="ECO:0000256" key="4">
    <source>
        <dbReference type="ARBA" id="ARBA00023125"/>
    </source>
</evidence>
<keyword evidence="2" id="KW-0217">Developmental protein</keyword>
<reference evidence="10 11" key="1">
    <citation type="submission" date="2019-05" db="EMBL/GenBank/DDBJ databases">
        <title>Mikania micrantha, genome provides insights into the molecular mechanism of rapid growth.</title>
        <authorList>
            <person name="Liu B."/>
        </authorList>
    </citation>
    <scope>NUCLEOTIDE SEQUENCE [LARGE SCALE GENOMIC DNA]</scope>
    <source>
        <strain evidence="10">NLD-2019</strain>
        <tissue evidence="10">Leaf</tissue>
    </source>
</reference>
<dbReference type="GO" id="GO:0005634">
    <property type="term" value="C:nucleus"/>
    <property type="evidence" value="ECO:0007669"/>
    <property type="project" value="UniProtKB-SubCell"/>
</dbReference>
<dbReference type="InterPro" id="IPR017887">
    <property type="entry name" value="TF_TCP_subgr"/>
</dbReference>
<dbReference type="InterPro" id="IPR005333">
    <property type="entry name" value="Transcription_factor_TCP"/>
</dbReference>
<dbReference type="EMBL" id="SZYD01000010">
    <property type="protein sequence ID" value="KAD4982831.1"/>
    <property type="molecule type" value="Genomic_DNA"/>
</dbReference>
<evidence type="ECO:0000256" key="6">
    <source>
        <dbReference type="ARBA" id="ARBA00023242"/>
    </source>
</evidence>
<keyword evidence="6" id="KW-0539">Nucleus</keyword>
<gene>
    <name evidence="10" type="ORF">E3N88_19502</name>
</gene>
<name>A0A5N6NNF3_9ASTR</name>
<evidence type="ECO:0000313" key="10">
    <source>
        <dbReference type="EMBL" id="KAD4982831.1"/>
    </source>
</evidence>
<proteinExistence type="predicted"/>
<evidence type="ECO:0000256" key="3">
    <source>
        <dbReference type="ARBA" id="ARBA00023015"/>
    </source>
</evidence>
<evidence type="ECO:0000256" key="5">
    <source>
        <dbReference type="ARBA" id="ARBA00023163"/>
    </source>
</evidence>
<accession>A0A5N6NNF3</accession>